<dbReference type="PRINTS" id="PR00237">
    <property type="entry name" value="GPCRRHODOPSN"/>
</dbReference>
<evidence type="ECO:0000256" key="2">
    <source>
        <dbReference type="ARBA" id="ARBA00022475"/>
    </source>
</evidence>
<keyword evidence="13" id="KW-1185">Reference proteome</keyword>
<evidence type="ECO:0000256" key="9">
    <source>
        <dbReference type="ARBA" id="ARBA00023224"/>
    </source>
</evidence>
<accession>A0A8J6B801</accession>
<dbReference type="Gene3D" id="1.20.1070.10">
    <property type="entry name" value="Rhodopsin 7-helix transmembrane proteins"/>
    <property type="match status" value="1"/>
</dbReference>
<evidence type="ECO:0000256" key="10">
    <source>
        <dbReference type="SAM" id="Phobius"/>
    </source>
</evidence>
<evidence type="ECO:0000256" key="3">
    <source>
        <dbReference type="ARBA" id="ARBA00022692"/>
    </source>
</evidence>
<dbReference type="PROSITE" id="PS50262">
    <property type="entry name" value="G_PROTEIN_RECEP_F1_2"/>
    <property type="match status" value="1"/>
</dbReference>
<keyword evidence="4" id="KW-0716">Sensory transduction</keyword>
<dbReference type="FunFam" id="1.20.1070.10:FF:000015">
    <property type="entry name" value="Olfactory receptor"/>
    <property type="match status" value="1"/>
</dbReference>
<proteinExistence type="predicted"/>
<keyword evidence="7 10" id="KW-0472">Membrane</keyword>
<evidence type="ECO:0000256" key="1">
    <source>
        <dbReference type="ARBA" id="ARBA00004651"/>
    </source>
</evidence>
<feature type="transmembrane region" description="Helical" evidence="10">
    <location>
        <begin position="57"/>
        <end position="80"/>
    </location>
</feature>
<evidence type="ECO:0000256" key="5">
    <source>
        <dbReference type="ARBA" id="ARBA00022989"/>
    </source>
</evidence>
<feature type="domain" description="G-protein coupled receptors family 1 profile" evidence="11">
    <location>
        <begin position="39"/>
        <end position="288"/>
    </location>
</feature>
<feature type="transmembrane region" description="Helical" evidence="10">
    <location>
        <begin position="271"/>
        <end position="290"/>
    </location>
</feature>
<keyword evidence="3 10" id="KW-0812">Transmembrane</keyword>
<keyword evidence="6" id="KW-0297">G-protein coupled receptor</keyword>
<evidence type="ECO:0000256" key="8">
    <source>
        <dbReference type="ARBA" id="ARBA00023170"/>
    </source>
</evidence>
<feature type="transmembrane region" description="Helical" evidence="10">
    <location>
        <begin position="139"/>
        <end position="161"/>
    </location>
</feature>
<sequence length="306" mass="35586">MDNQTNLHTFHILLFSNELAYKPFIVTGFLLLYLTGLLLNLAIIIVIYRNIQLHTPLYLFLSNLSLLDIIYTTDTIPNLLYMLLSGEYTFTFSQCFTQMYFYWGSGSTEDCLLFIMAYDRYMAICRPLHYHQVFTRKCCIQLVAFIWLCGFLDAFLATFSASTLSFCYPYEMHRYVCDAKSFMKIACGNTIIFFTVIYIQLLLFGFSSFLCSLMSYIKIIGTILQIQSHDGRKKAFSTCSSHLIVLNMFYGTGLCVYLFTFPEYYKDVEVIFTVMYTAVTPALNPLVYSLQNKDVKRALKRLIWLK</sequence>
<feature type="transmembrane region" description="Helical" evidence="10">
    <location>
        <begin position="235"/>
        <end position="259"/>
    </location>
</feature>
<keyword evidence="8" id="KW-0675">Receptor</keyword>
<keyword evidence="9" id="KW-0807">Transducer</keyword>
<evidence type="ECO:0000256" key="6">
    <source>
        <dbReference type="ARBA" id="ARBA00023040"/>
    </source>
</evidence>
<dbReference type="PRINTS" id="PR00245">
    <property type="entry name" value="OLFACTORYR"/>
</dbReference>
<dbReference type="GO" id="GO:0005886">
    <property type="term" value="C:plasma membrane"/>
    <property type="evidence" value="ECO:0007669"/>
    <property type="project" value="UniProtKB-SubCell"/>
</dbReference>
<dbReference type="Proteomes" id="UP000770717">
    <property type="component" value="Unassembled WGS sequence"/>
</dbReference>
<evidence type="ECO:0000256" key="7">
    <source>
        <dbReference type="ARBA" id="ARBA00023136"/>
    </source>
</evidence>
<evidence type="ECO:0000256" key="4">
    <source>
        <dbReference type="ARBA" id="ARBA00022725"/>
    </source>
</evidence>
<protein>
    <recommendedName>
        <fullName evidence="11">G-protein coupled receptors family 1 profile domain-containing protein</fullName>
    </recommendedName>
</protein>
<organism evidence="12 13">
    <name type="scientific">Eleutherodactylus coqui</name>
    <name type="common">Puerto Rican coqui</name>
    <dbReference type="NCBI Taxonomy" id="57060"/>
    <lineage>
        <taxon>Eukaryota</taxon>
        <taxon>Metazoa</taxon>
        <taxon>Chordata</taxon>
        <taxon>Craniata</taxon>
        <taxon>Vertebrata</taxon>
        <taxon>Euteleostomi</taxon>
        <taxon>Amphibia</taxon>
        <taxon>Batrachia</taxon>
        <taxon>Anura</taxon>
        <taxon>Neobatrachia</taxon>
        <taxon>Hyloidea</taxon>
        <taxon>Eleutherodactylidae</taxon>
        <taxon>Eleutherodactylinae</taxon>
        <taxon>Eleutherodactylus</taxon>
        <taxon>Eleutherodactylus</taxon>
    </lineage>
</organism>
<dbReference type="GO" id="GO:0004984">
    <property type="term" value="F:olfactory receptor activity"/>
    <property type="evidence" value="ECO:0007669"/>
    <property type="project" value="InterPro"/>
</dbReference>
<dbReference type="PANTHER" id="PTHR26452">
    <property type="entry name" value="OLFACTORY RECEPTOR"/>
    <property type="match status" value="1"/>
</dbReference>
<feature type="transmembrane region" description="Helical" evidence="10">
    <location>
        <begin position="100"/>
        <end position="118"/>
    </location>
</feature>
<dbReference type="SMART" id="SM01381">
    <property type="entry name" value="7TM_GPCR_Srsx"/>
    <property type="match status" value="1"/>
</dbReference>
<dbReference type="EMBL" id="WNTK01011876">
    <property type="protein sequence ID" value="KAG9462346.1"/>
    <property type="molecule type" value="Genomic_DNA"/>
</dbReference>
<comment type="caution">
    <text evidence="12">The sequence shown here is derived from an EMBL/GenBank/DDBJ whole genome shotgun (WGS) entry which is preliminary data.</text>
</comment>
<dbReference type="SUPFAM" id="SSF81321">
    <property type="entry name" value="Family A G protein-coupled receptor-like"/>
    <property type="match status" value="1"/>
</dbReference>
<dbReference type="InterPro" id="IPR017452">
    <property type="entry name" value="GPCR_Rhodpsn_7TM"/>
</dbReference>
<dbReference type="AlphaFoldDB" id="A0A8J6B801"/>
<name>A0A8J6B801_ELECQ</name>
<evidence type="ECO:0000313" key="12">
    <source>
        <dbReference type="EMBL" id="KAG9462346.1"/>
    </source>
</evidence>
<keyword evidence="2" id="KW-1003">Cell membrane</keyword>
<keyword evidence="5 10" id="KW-1133">Transmembrane helix</keyword>
<dbReference type="InterPro" id="IPR050516">
    <property type="entry name" value="Olfactory_GPCR"/>
</dbReference>
<dbReference type="InterPro" id="IPR000725">
    <property type="entry name" value="Olfact_rcpt"/>
</dbReference>
<dbReference type="Pfam" id="PF13853">
    <property type="entry name" value="7tm_4"/>
    <property type="match status" value="1"/>
</dbReference>
<gene>
    <name evidence="12" type="ORF">GDO78_014298</name>
</gene>
<feature type="transmembrane region" description="Helical" evidence="10">
    <location>
        <begin position="191"/>
        <end position="214"/>
    </location>
</feature>
<keyword evidence="4" id="KW-0552">Olfaction</keyword>
<reference evidence="12" key="1">
    <citation type="thesis" date="2020" institute="ProQuest LLC" country="789 East Eisenhower Parkway, Ann Arbor, MI, USA">
        <title>Comparative Genomics and Chromosome Evolution.</title>
        <authorList>
            <person name="Mudd A.B."/>
        </authorList>
    </citation>
    <scope>NUCLEOTIDE SEQUENCE</scope>
    <source>
        <strain evidence="12">HN-11 Male</strain>
        <tissue evidence="12">Kidney and liver</tissue>
    </source>
</reference>
<evidence type="ECO:0000313" key="13">
    <source>
        <dbReference type="Proteomes" id="UP000770717"/>
    </source>
</evidence>
<comment type="subcellular location">
    <subcellularLocation>
        <location evidence="1">Cell membrane</location>
        <topology evidence="1">Multi-pass membrane protein</topology>
    </subcellularLocation>
</comment>
<dbReference type="InterPro" id="IPR000276">
    <property type="entry name" value="GPCR_Rhodpsn"/>
</dbReference>
<feature type="transmembrane region" description="Helical" evidence="10">
    <location>
        <begin position="24"/>
        <end position="48"/>
    </location>
</feature>
<evidence type="ECO:0000259" key="11">
    <source>
        <dbReference type="PROSITE" id="PS50262"/>
    </source>
</evidence>
<dbReference type="GO" id="GO:0004930">
    <property type="term" value="F:G protein-coupled receptor activity"/>
    <property type="evidence" value="ECO:0007669"/>
    <property type="project" value="UniProtKB-KW"/>
</dbReference>
<dbReference type="CDD" id="cd13954">
    <property type="entry name" value="7tmA_OR"/>
    <property type="match status" value="1"/>
</dbReference>